<accession>A0AAN8EYJ2</accession>
<organism evidence="2 3">
    <name type="scientific">Trichostrongylus colubriformis</name>
    <name type="common">Black scour worm</name>
    <dbReference type="NCBI Taxonomy" id="6319"/>
    <lineage>
        <taxon>Eukaryota</taxon>
        <taxon>Metazoa</taxon>
        <taxon>Ecdysozoa</taxon>
        <taxon>Nematoda</taxon>
        <taxon>Chromadorea</taxon>
        <taxon>Rhabditida</taxon>
        <taxon>Rhabditina</taxon>
        <taxon>Rhabditomorpha</taxon>
        <taxon>Strongyloidea</taxon>
        <taxon>Trichostrongylidae</taxon>
        <taxon>Trichostrongylus</taxon>
    </lineage>
</organism>
<keyword evidence="1" id="KW-0479">Metal-binding</keyword>
<dbReference type="EMBL" id="WIXE01020025">
    <property type="protein sequence ID" value="KAK5969551.1"/>
    <property type="molecule type" value="Genomic_DNA"/>
</dbReference>
<dbReference type="InterPro" id="IPR011249">
    <property type="entry name" value="Metalloenz_LuxS/M16"/>
</dbReference>
<sequence length="161" mass="18246">MLRTFFVEFFIHGNVTEQKTHDESSVEVLYQVGVQNTKENALMDLIVQLLEAPAFHQLRTVEQLGNAEVEALRSITKDDVLKFFDLKFTVDAPQRRKIAVFVYGKDDNGGKIEKEAKGDSKEKLEEIACMEQFRHSLPLYGLPRPKLNLLPVGADPLSEIA</sequence>
<dbReference type="Gene3D" id="3.30.830.10">
    <property type="entry name" value="Metalloenzyme, LuxS/M16 peptidase-like"/>
    <property type="match status" value="2"/>
</dbReference>
<protein>
    <submittedName>
        <fullName evidence="2">Uncharacterized protein</fullName>
    </submittedName>
</protein>
<dbReference type="GO" id="GO:0004222">
    <property type="term" value="F:metalloendopeptidase activity"/>
    <property type="evidence" value="ECO:0007669"/>
    <property type="project" value="TreeGrafter"/>
</dbReference>
<gene>
    <name evidence="2" type="ORF">GCK32_011693</name>
</gene>
<dbReference type="GO" id="GO:0005739">
    <property type="term" value="C:mitochondrion"/>
    <property type="evidence" value="ECO:0007669"/>
    <property type="project" value="TreeGrafter"/>
</dbReference>
<dbReference type="GO" id="GO:0051603">
    <property type="term" value="P:proteolysis involved in protein catabolic process"/>
    <property type="evidence" value="ECO:0007669"/>
    <property type="project" value="TreeGrafter"/>
</dbReference>
<reference evidence="2 3" key="1">
    <citation type="submission" date="2019-10" db="EMBL/GenBank/DDBJ databases">
        <title>Assembly and Annotation for the nematode Trichostrongylus colubriformis.</title>
        <authorList>
            <person name="Martin J."/>
        </authorList>
    </citation>
    <scope>NUCLEOTIDE SEQUENCE [LARGE SCALE GENOMIC DNA]</scope>
    <source>
        <strain evidence="2">G859</strain>
        <tissue evidence="2">Whole worm</tissue>
    </source>
</reference>
<dbReference type="SUPFAM" id="SSF63411">
    <property type="entry name" value="LuxS/MPP-like metallohydrolase"/>
    <property type="match status" value="1"/>
</dbReference>
<comment type="caution">
    <text evidence="2">The sequence shown here is derived from an EMBL/GenBank/DDBJ whole genome shotgun (WGS) entry which is preliminary data.</text>
</comment>
<name>A0AAN8EYJ2_TRICO</name>
<keyword evidence="3" id="KW-1185">Reference proteome</keyword>
<dbReference type="InterPro" id="IPR050626">
    <property type="entry name" value="Peptidase_M16"/>
</dbReference>
<evidence type="ECO:0000313" key="2">
    <source>
        <dbReference type="EMBL" id="KAK5969551.1"/>
    </source>
</evidence>
<dbReference type="Proteomes" id="UP001331761">
    <property type="component" value="Unassembled WGS sequence"/>
</dbReference>
<dbReference type="PANTHER" id="PTHR43690:SF18">
    <property type="entry name" value="INSULIN-DEGRADING ENZYME-RELATED"/>
    <property type="match status" value="1"/>
</dbReference>
<dbReference type="GO" id="GO:0043171">
    <property type="term" value="P:peptide catabolic process"/>
    <property type="evidence" value="ECO:0007669"/>
    <property type="project" value="TreeGrafter"/>
</dbReference>
<dbReference type="GO" id="GO:0046872">
    <property type="term" value="F:metal ion binding"/>
    <property type="evidence" value="ECO:0007669"/>
    <property type="project" value="UniProtKB-KW"/>
</dbReference>
<dbReference type="AlphaFoldDB" id="A0AAN8EYJ2"/>
<proteinExistence type="predicted"/>
<dbReference type="GO" id="GO:0005829">
    <property type="term" value="C:cytosol"/>
    <property type="evidence" value="ECO:0007669"/>
    <property type="project" value="TreeGrafter"/>
</dbReference>
<evidence type="ECO:0000313" key="3">
    <source>
        <dbReference type="Proteomes" id="UP001331761"/>
    </source>
</evidence>
<dbReference type="PANTHER" id="PTHR43690">
    <property type="entry name" value="NARDILYSIN"/>
    <property type="match status" value="1"/>
</dbReference>
<evidence type="ECO:0000256" key="1">
    <source>
        <dbReference type="ARBA" id="ARBA00022723"/>
    </source>
</evidence>